<dbReference type="EC" id="2.7.13.3" evidence="3"/>
<dbReference type="InterPro" id="IPR005467">
    <property type="entry name" value="His_kinase_dom"/>
</dbReference>
<protein>
    <recommendedName>
        <fullName evidence="3">histidine kinase</fullName>
        <ecNumber evidence="3">2.7.13.3</ecNumber>
    </recommendedName>
</protein>
<evidence type="ECO:0000256" key="5">
    <source>
        <dbReference type="ARBA" id="ARBA00022679"/>
    </source>
</evidence>
<dbReference type="SUPFAM" id="SSF55874">
    <property type="entry name" value="ATPase domain of HSP90 chaperone/DNA topoisomerase II/histidine kinase"/>
    <property type="match status" value="1"/>
</dbReference>
<dbReference type="Pfam" id="PF02518">
    <property type="entry name" value="HATPase_c"/>
    <property type="match status" value="1"/>
</dbReference>
<proteinExistence type="predicted"/>
<dbReference type="EMBL" id="DRGY01000109">
    <property type="protein sequence ID" value="HEA53359.1"/>
    <property type="molecule type" value="Genomic_DNA"/>
</dbReference>
<keyword evidence="4" id="KW-0597">Phosphoprotein</keyword>
<dbReference type="CDD" id="cd00082">
    <property type="entry name" value="HisKA"/>
    <property type="match status" value="1"/>
</dbReference>
<keyword evidence="6 11" id="KW-0812">Transmembrane</keyword>
<feature type="transmembrane region" description="Helical" evidence="11">
    <location>
        <begin position="12"/>
        <end position="34"/>
    </location>
</feature>
<dbReference type="GO" id="GO:0005886">
    <property type="term" value="C:plasma membrane"/>
    <property type="evidence" value="ECO:0007669"/>
    <property type="project" value="TreeGrafter"/>
</dbReference>
<dbReference type="Gene3D" id="1.10.287.130">
    <property type="match status" value="1"/>
</dbReference>
<evidence type="ECO:0000256" key="7">
    <source>
        <dbReference type="ARBA" id="ARBA00022777"/>
    </source>
</evidence>
<keyword evidence="10 11" id="KW-0472">Membrane</keyword>
<evidence type="ECO:0000259" key="12">
    <source>
        <dbReference type="PROSITE" id="PS50109"/>
    </source>
</evidence>
<dbReference type="Proteomes" id="UP000885748">
    <property type="component" value="Unassembled WGS sequence"/>
</dbReference>
<dbReference type="SUPFAM" id="SSF47384">
    <property type="entry name" value="Homodimeric domain of signal transducing histidine kinase"/>
    <property type="match status" value="1"/>
</dbReference>
<keyword evidence="8 11" id="KW-1133">Transmembrane helix</keyword>
<evidence type="ECO:0000256" key="6">
    <source>
        <dbReference type="ARBA" id="ARBA00022692"/>
    </source>
</evidence>
<name>A0A831R6X3_9GAMM</name>
<comment type="caution">
    <text evidence="13">The sequence shown here is derived from an EMBL/GenBank/DDBJ whole genome shotgun (WGS) entry which is preliminary data.</text>
</comment>
<keyword evidence="7 13" id="KW-0418">Kinase</keyword>
<organism evidence="13">
    <name type="scientific">Marinobacter antarcticus</name>
    <dbReference type="NCBI Taxonomy" id="564117"/>
    <lineage>
        <taxon>Bacteria</taxon>
        <taxon>Pseudomonadati</taxon>
        <taxon>Pseudomonadota</taxon>
        <taxon>Gammaproteobacteria</taxon>
        <taxon>Pseudomonadales</taxon>
        <taxon>Marinobacteraceae</taxon>
        <taxon>Marinobacter</taxon>
    </lineage>
</organism>
<keyword evidence="5" id="KW-0808">Transferase</keyword>
<dbReference type="InterPro" id="IPR036890">
    <property type="entry name" value="HATPase_C_sf"/>
</dbReference>
<dbReference type="InterPro" id="IPR003594">
    <property type="entry name" value="HATPase_dom"/>
</dbReference>
<dbReference type="Gene3D" id="3.30.565.10">
    <property type="entry name" value="Histidine kinase-like ATPase, C-terminal domain"/>
    <property type="match status" value="1"/>
</dbReference>
<dbReference type="Pfam" id="PF00512">
    <property type="entry name" value="HisKA"/>
    <property type="match status" value="1"/>
</dbReference>
<evidence type="ECO:0000256" key="10">
    <source>
        <dbReference type="ARBA" id="ARBA00023136"/>
    </source>
</evidence>
<feature type="domain" description="Histidine kinase" evidence="12">
    <location>
        <begin position="225"/>
        <end position="444"/>
    </location>
</feature>
<dbReference type="AlphaFoldDB" id="A0A831R6X3"/>
<comment type="catalytic activity">
    <reaction evidence="1">
        <text>ATP + protein L-histidine = ADP + protein N-phospho-L-histidine.</text>
        <dbReference type="EC" id="2.7.13.3"/>
    </reaction>
</comment>
<reference evidence="13" key="1">
    <citation type="journal article" date="2020" name="mSystems">
        <title>Genome- and Community-Level Interaction Insights into Carbon Utilization and Element Cycling Functions of Hydrothermarchaeota in Hydrothermal Sediment.</title>
        <authorList>
            <person name="Zhou Z."/>
            <person name="Liu Y."/>
            <person name="Xu W."/>
            <person name="Pan J."/>
            <person name="Luo Z.H."/>
            <person name="Li M."/>
        </authorList>
    </citation>
    <scope>NUCLEOTIDE SEQUENCE [LARGE SCALE GENOMIC DNA]</scope>
    <source>
        <strain evidence="13">HyVt-357</strain>
    </source>
</reference>
<evidence type="ECO:0000256" key="1">
    <source>
        <dbReference type="ARBA" id="ARBA00000085"/>
    </source>
</evidence>
<gene>
    <name evidence="13" type="ORF">ENI00_13795</name>
</gene>
<dbReference type="InterPro" id="IPR050428">
    <property type="entry name" value="TCS_sensor_his_kinase"/>
</dbReference>
<dbReference type="PANTHER" id="PTHR45436">
    <property type="entry name" value="SENSOR HISTIDINE KINASE YKOH"/>
    <property type="match status" value="1"/>
</dbReference>
<evidence type="ECO:0000256" key="2">
    <source>
        <dbReference type="ARBA" id="ARBA00004141"/>
    </source>
</evidence>
<dbReference type="InterPro" id="IPR036097">
    <property type="entry name" value="HisK_dim/P_sf"/>
</dbReference>
<dbReference type="PROSITE" id="PS50109">
    <property type="entry name" value="HIS_KIN"/>
    <property type="match status" value="1"/>
</dbReference>
<evidence type="ECO:0000256" key="3">
    <source>
        <dbReference type="ARBA" id="ARBA00012438"/>
    </source>
</evidence>
<dbReference type="InterPro" id="IPR004358">
    <property type="entry name" value="Sig_transdc_His_kin-like_C"/>
</dbReference>
<sequence length="444" mass="49040">MNVSLQFRLSFWLSCAIVAVAVVAGTFSFVTAFGEANELQDDILRQVAILADRHHATFTEEPANAEGSFPSIENRVFIKPLGRATPHDRVTPELPSQLSDGFQDIQLHDRSYRIYVKTLKSGTRVAVGQEVAVRDEIARDGALRTLLPFLILMPILLLLARDIIKKMFRPLSRLAKELDESKGRTVSALPETDLPEEIRPFVVAINRLFARVAESVSVQRRFIADAAHELRTPLTALSLQAERLNESEMSSIAHKRSNDLRGGIQRTRHLVDQLLTYTRVQDYKGVVEPGVMVNTSLQTLLEDLFPLAQSAGIDLGVGQGGDLDAYPDLWVSASETELNTVLTNLVMNAIHYTPRGGEVDLDAREDGTSVLITVSDTGPGIPLEERERVFDPFYRILGTGQPGSGLGLSIVKSICDRLNASIRLDYANAQRETGLMVSIRMPKS</sequence>
<evidence type="ECO:0000256" key="4">
    <source>
        <dbReference type="ARBA" id="ARBA00022553"/>
    </source>
</evidence>
<accession>A0A831R6X3</accession>
<dbReference type="GO" id="GO:0000155">
    <property type="term" value="F:phosphorelay sensor kinase activity"/>
    <property type="evidence" value="ECO:0007669"/>
    <property type="project" value="InterPro"/>
</dbReference>
<dbReference type="SMART" id="SM00387">
    <property type="entry name" value="HATPase_c"/>
    <property type="match status" value="1"/>
</dbReference>
<dbReference type="CDD" id="cd00075">
    <property type="entry name" value="HATPase"/>
    <property type="match status" value="1"/>
</dbReference>
<keyword evidence="9" id="KW-0902">Two-component regulatory system</keyword>
<dbReference type="PANTHER" id="PTHR45436:SF15">
    <property type="entry name" value="SENSOR HISTIDINE KINASE CUSS"/>
    <property type="match status" value="1"/>
</dbReference>
<evidence type="ECO:0000313" key="13">
    <source>
        <dbReference type="EMBL" id="HEA53359.1"/>
    </source>
</evidence>
<dbReference type="InterPro" id="IPR003661">
    <property type="entry name" value="HisK_dim/P_dom"/>
</dbReference>
<dbReference type="PRINTS" id="PR00344">
    <property type="entry name" value="BCTRLSENSOR"/>
</dbReference>
<evidence type="ECO:0000256" key="8">
    <source>
        <dbReference type="ARBA" id="ARBA00022989"/>
    </source>
</evidence>
<comment type="subcellular location">
    <subcellularLocation>
        <location evidence="2">Membrane</location>
        <topology evidence="2">Multi-pass membrane protein</topology>
    </subcellularLocation>
</comment>
<evidence type="ECO:0000256" key="9">
    <source>
        <dbReference type="ARBA" id="ARBA00023012"/>
    </source>
</evidence>
<feature type="transmembrane region" description="Helical" evidence="11">
    <location>
        <begin position="146"/>
        <end position="164"/>
    </location>
</feature>
<dbReference type="SMART" id="SM00388">
    <property type="entry name" value="HisKA"/>
    <property type="match status" value="1"/>
</dbReference>
<evidence type="ECO:0000256" key="11">
    <source>
        <dbReference type="SAM" id="Phobius"/>
    </source>
</evidence>